<dbReference type="AlphaFoldDB" id="A0A2H0REN8"/>
<evidence type="ECO:0000313" key="1">
    <source>
        <dbReference type="EMBL" id="PIR45012.1"/>
    </source>
</evidence>
<comment type="caution">
    <text evidence="1">The sequence shown here is derived from an EMBL/GenBank/DDBJ whole genome shotgun (WGS) entry which is preliminary data.</text>
</comment>
<reference evidence="1 2" key="1">
    <citation type="submission" date="2017-09" db="EMBL/GenBank/DDBJ databases">
        <title>Depth-based differentiation of microbial function through sediment-hosted aquifers and enrichment of novel symbionts in the deep terrestrial subsurface.</title>
        <authorList>
            <person name="Probst A.J."/>
            <person name="Ladd B."/>
            <person name="Jarett J.K."/>
            <person name="Geller-Mcgrath D.E."/>
            <person name="Sieber C.M."/>
            <person name="Emerson J.B."/>
            <person name="Anantharaman K."/>
            <person name="Thomas B.C."/>
            <person name="Malmstrom R."/>
            <person name="Stieglmeier M."/>
            <person name="Klingl A."/>
            <person name="Woyke T."/>
            <person name="Ryan C.M."/>
            <person name="Banfield J.F."/>
        </authorList>
    </citation>
    <scope>NUCLEOTIDE SEQUENCE [LARGE SCALE GENOMIC DNA]</scope>
    <source>
        <strain evidence="1">CG10_big_fil_rev_8_21_14_0_10_51_16</strain>
    </source>
</reference>
<proteinExistence type="predicted"/>
<protein>
    <submittedName>
        <fullName evidence="1">Uncharacterized protein</fullName>
    </submittedName>
</protein>
<organism evidence="1 2">
    <name type="scientific">Candidatus Vogelbacteria bacterium CG10_big_fil_rev_8_21_14_0_10_51_16</name>
    <dbReference type="NCBI Taxonomy" id="1975045"/>
    <lineage>
        <taxon>Bacteria</taxon>
        <taxon>Candidatus Vogeliibacteriota</taxon>
    </lineage>
</organism>
<gene>
    <name evidence="1" type="ORF">COV10_01660</name>
</gene>
<evidence type="ECO:0000313" key="2">
    <source>
        <dbReference type="Proteomes" id="UP000228767"/>
    </source>
</evidence>
<dbReference type="EMBL" id="PCYI01000010">
    <property type="protein sequence ID" value="PIR45012.1"/>
    <property type="molecule type" value="Genomic_DNA"/>
</dbReference>
<name>A0A2H0REN8_9BACT</name>
<accession>A0A2H0REN8</accession>
<dbReference type="Proteomes" id="UP000228767">
    <property type="component" value="Unassembled WGS sequence"/>
</dbReference>
<sequence length="84" mass="9029">MKATNSALYGCNCVIVEPGDDPVRVVNFATEIGAEYTDLEGESQIVAQFPGQEPAPYTSAELFRHVKRLGEAHAAEMAVVTTES</sequence>